<dbReference type="GO" id="GO:0008270">
    <property type="term" value="F:zinc ion binding"/>
    <property type="evidence" value="ECO:0007669"/>
    <property type="project" value="UniProtKB-KW"/>
</dbReference>
<keyword evidence="1" id="KW-0862">Zinc</keyword>
<dbReference type="EMBL" id="NEDP02002313">
    <property type="protein sequence ID" value="OWF51214.1"/>
    <property type="molecule type" value="Genomic_DNA"/>
</dbReference>
<proteinExistence type="predicted"/>
<dbReference type="Pfam" id="PF00643">
    <property type="entry name" value="zf-B_box"/>
    <property type="match status" value="1"/>
</dbReference>
<accession>A0A210QR65</accession>
<keyword evidence="4" id="KW-1185">Reference proteome</keyword>
<dbReference type="Gene3D" id="2.120.10.30">
    <property type="entry name" value="TolB, C-terminal domain"/>
    <property type="match status" value="1"/>
</dbReference>
<evidence type="ECO:0000313" key="3">
    <source>
        <dbReference type="EMBL" id="OWF51214.1"/>
    </source>
</evidence>
<reference evidence="3 4" key="1">
    <citation type="journal article" date="2017" name="Nat. Ecol. Evol.">
        <title>Scallop genome provides insights into evolution of bilaterian karyotype and development.</title>
        <authorList>
            <person name="Wang S."/>
            <person name="Zhang J."/>
            <person name="Jiao W."/>
            <person name="Li J."/>
            <person name="Xun X."/>
            <person name="Sun Y."/>
            <person name="Guo X."/>
            <person name="Huan P."/>
            <person name="Dong B."/>
            <person name="Zhang L."/>
            <person name="Hu X."/>
            <person name="Sun X."/>
            <person name="Wang J."/>
            <person name="Zhao C."/>
            <person name="Wang Y."/>
            <person name="Wang D."/>
            <person name="Huang X."/>
            <person name="Wang R."/>
            <person name="Lv J."/>
            <person name="Li Y."/>
            <person name="Zhang Z."/>
            <person name="Liu B."/>
            <person name="Lu W."/>
            <person name="Hui Y."/>
            <person name="Liang J."/>
            <person name="Zhou Z."/>
            <person name="Hou R."/>
            <person name="Li X."/>
            <person name="Liu Y."/>
            <person name="Li H."/>
            <person name="Ning X."/>
            <person name="Lin Y."/>
            <person name="Zhao L."/>
            <person name="Xing Q."/>
            <person name="Dou J."/>
            <person name="Li Y."/>
            <person name="Mao J."/>
            <person name="Guo H."/>
            <person name="Dou H."/>
            <person name="Li T."/>
            <person name="Mu C."/>
            <person name="Jiang W."/>
            <person name="Fu Q."/>
            <person name="Fu X."/>
            <person name="Miao Y."/>
            <person name="Liu J."/>
            <person name="Yu Q."/>
            <person name="Li R."/>
            <person name="Liao H."/>
            <person name="Li X."/>
            <person name="Kong Y."/>
            <person name="Jiang Z."/>
            <person name="Chourrout D."/>
            <person name="Li R."/>
            <person name="Bao Z."/>
        </authorList>
    </citation>
    <scope>NUCLEOTIDE SEQUENCE [LARGE SCALE GENOMIC DNA]</scope>
    <source>
        <strain evidence="3 4">PY_sf001</strain>
    </source>
</reference>
<dbReference type="SUPFAM" id="SSF57845">
    <property type="entry name" value="B-box zinc-binding domain"/>
    <property type="match status" value="1"/>
</dbReference>
<dbReference type="PANTHER" id="PTHR25462:SF296">
    <property type="entry name" value="MEIOTIC P26, ISOFORM F"/>
    <property type="match status" value="1"/>
</dbReference>
<organism evidence="3 4">
    <name type="scientific">Mizuhopecten yessoensis</name>
    <name type="common">Japanese scallop</name>
    <name type="synonym">Patinopecten yessoensis</name>
    <dbReference type="NCBI Taxonomy" id="6573"/>
    <lineage>
        <taxon>Eukaryota</taxon>
        <taxon>Metazoa</taxon>
        <taxon>Spiralia</taxon>
        <taxon>Lophotrochozoa</taxon>
        <taxon>Mollusca</taxon>
        <taxon>Bivalvia</taxon>
        <taxon>Autobranchia</taxon>
        <taxon>Pteriomorphia</taxon>
        <taxon>Pectinida</taxon>
        <taxon>Pectinoidea</taxon>
        <taxon>Pectinidae</taxon>
        <taxon>Mizuhopecten</taxon>
    </lineage>
</organism>
<dbReference type="CDD" id="cd19757">
    <property type="entry name" value="Bbox1"/>
    <property type="match status" value="1"/>
</dbReference>
<dbReference type="InterPro" id="IPR047153">
    <property type="entry name" value="TRIM45/56/19-like"/>
</dbReference>
<dbReference type="InterPro" id="IPR011042">
    <property type="entry name" value="6-blade_b-propeller_TolB-like"/>
</dbReference>
<comment type="caution">
    <text evidence="3">The sequence shown here is derived from an EMBL/GenBank/DDBJ whole genome shotgun (WGS) entry which is preliminary data.</text>
</comment>
<keyword evidence="1" id="KW-0863">Zinc-finger</keyword>
<feature type="domain" description="B box-type" evidence="2">
    <location>
        <begin position="72"/>
        <end position="109"/>
    </location>
</feature>
<name>A0A210QR65_MIZYE</name>
<dbReference type="Proteomes" id="UP000242188">
    <property type="component" value="Unassembled WGS sequence"/>
</dbReference>
<evidence type="ECO:0000259" key="2">
    <source>
        <dbReference type="PROSITE" id="PS50119"/>
    </source>
</evidence>
<dbReference type="Gene3D" id="3.30.160.60">
    <property type="entry name" value="Classic Zinc Finger"/>
    <property type="match status" value="1"/>
</dbReference>
<sequence>MADKNTVDENDMLSGNCEMCESEEEVKWYCIDCQERLCEKCRAHHLKNKKLQNDNIVSIRDARENVEVINQNDHNTCVRHGDKQLDFFCETCDDTICQDCLSENHRSHEWNTKERSIKSLKTALSDTIQNFNEKLAKYRDVEEKDRTMHEFIIKRLADCKQSINDVATMICEETMSLRNDYLHEINSIESKEKSRYESKHKKYSSETQELKTSIDDIEKEIRLNNIFHLHVLSKEMKTKSSDFQTPEEYRVLPPSFEKASFQKQKLVAMFGMLKTPEDINAFNDLSLNLKVTHLQTNVRKKIIALCPLDDGSAWLSYSSNGDDAEGTRHENKGRQLVLIDKSLHEKARSCQIDREVVNMALFKSKEILITCFMDTCIRKLSCNGKKLTNFADLSPNYARSVCVQEGGAEVIVCGNAPYSSGLVEKSKNVVLRLSAAGSILQEIRLDSHDPEVFQLPYRVTAFSTGEILVVDRAPDDHRVVCVDKRGRYMYTWRGEGVGDTDPLDITAIGNKKVCLIVDESYNKIYALSKDGCRAKVLLDKKRRAMGPRCIATDSQERVWVGCDNGLIVLGEIYLPYSSSDTAVMLKIYNHLILWS</sequence>
<evidence type="ECO:0000256" key="1">
    <source>
        <dbReference type="PROSITE-ProRule" id="PRU00024"/>
    </source>
</evidence>
<evidence type="ECO:0000313" key="4">
    <source>
        <dbReference type="Proteomes" id="UP000242188"/>
    </source>
</evidence>
<dbReference type="InterPro" id="IPR000315">
    <property type="entry name" value="Znf_B-box"/>
</dbReference>
<protein>
    <submittedName>
        <fullName evidence="3">Transcription intermediary factor 1-beta</fullName>
    </submittedName>
</protein>
<keyword evidence="1" id="KW-0479">Metal-binding</keyword>
<gene>
    <name evidence="3" type="ORF">KP79_PYT24283</name>
</gene>
<dbReference type="CDD" id="cd19756">
    <property type="entry name" value="Bbox2"/>
    <property type="match status" value="1"/>
</dbReference>
<dbReference type="OrthoDB" id="6162405at2759"/>
<dbReference type="SMART" id="SM00336">
    <property type="entry name" value="BBOX"/>
    <property type="match status" value="2"/>
</dbReference>
<dbReference type="AlphaFoldDB" id="A0A210QR65"/>
<dbReference type="SUPFAM" id="SSF63829">
    <property type="entry name" value="Calcium-dependent phosphotriesterase"/>
    <property type="match status" value="1"/>
</dbReference>
<dbReference type="PANTHER" id="PTHR25462">
    <property type="entry name" value="BONUS, ISOFORM C-RELATED"/>
    <property type="match status" value="1"/>
</dbReference>
<dbReference type="PROSITE" id="PS50119">
    <property type="entry name" value="ZF_BBOX"/>
    <property type="match status" value="2"/>
</dbReference>
<feature type="domain" description="B box-type" evidence="2">
    <location>
        <begin position="17"/>
        <end position="59"/>
    </location>
</feature>